<organism evidence="3 5">
    <name type="scientific">Moritella viscosa</name>
    <dbReference type="NCBI Taxonomy" id="80854"/>
    <lineage>
        <taxon>Bacteria</taxon>
        <taxon>Pseudomonadati</taxon>
        <taxon>Pseudomonadota</taxon>
        <taxon>Gammaproteobacteria</taxon>
        <taxon>Alteromonadales</taxon>
        <taxon>Moritellaceae</taxon>
        <taxon>Moritella</taxon>
    </lineage>
</organism>
<dbReference type="OrthoDB" id="6400771at2"/>
<dbReference type="Proteomes" id="UP000183794">
    <property type="component" value="Unassembled WGS sequence"/>
</dbReference>
<keyword evidence="4" id="KW-1185">Reference proteome</keyword>
<feature type="transmembrane region" description="Helical" evidence="1">
    <location>
        <begin position="6"/>
        <end position="26"/>
    </location>
</feature>
<dbReference type="STRING" id="80854.MVIS_2355"/>
<proteinExistence type="predicted"/>
<protein>
    <submittedName>
        <fullName evidence="3">Uncharacterized protein</fullName>
    </submittedName>
</protein>
<dbReference type="AlphaFoldDB" id="A0A090IH30"/>
<reference evidence="3 5" key="1">
    <citation type="submission" date="2016-11" db="EMBL/GenBank/DDBJ databases">
        <authorList>
            <person name="Jaros S."/>
            <person name="Januszkiewicz K."/>
            <person name="Wedrychowicz H."/>
        </authorList>
    </citation>
    <scope>NUCLEOTIDE SEQUENCE [LARGE SCALE GENOMIC DNA]</scope>
    <source>
        <strain evidence="3">NVI 5450</strain>
    </source>
</reference>
<evidence type="ECO:0000313" key="2">
    <source>
        <dbReference type="EMBL" id="SGY98337.1"/>
    </source>
</evidence>
<feature type="transmembrane region" description="Helical" evidence="1">
    <location>
        <begin position="64"/>
        <end position="83"/>
    </location>
</feature>
<name>A0A090IH30_9GAMM</name>
<dbReference type="Proteomes" id="UP000182660">
    <property type="component" value="Unassembled WGS sequence"/>
</dbReference>
<dbReference type="HOGENOM" id="CLU_2343616_0_0_6"/>
<evidence type="ECO:0000313" key="4">
    <source>
        <dbReference type="Proteomes" id="UP000182660"/>
    </source>
</evidence>
<gene>
    <name evidence="2" type="ORF">MT2528_3601</name>
    <name evidence="3" type="ORF">NVI5450_3796</name>
</gene>
<evidence type="ECO:0000256" key="1">
    <source>
        <dbReference type="SAM" id="Phobius"/>
    </source>
</evidence>
<keyword evidence="1" id="KW-0812">Transmembrane</keyword>
<dbReference type="KEGG" id="mvs:MVIS_2355"/>
<dbReference type="RefSeq" id="WP_045110545.1">
    <property type="nucleotide sequence ID" value="NZ_CAWQZC010000025.1"/>
</dbReference>
<dbReference type="GeneID" id="61297416"/>
<evidence type="ECO:0000313" key="5">
    <source>
        <dbReference type="Proteomes" id="UP000183794"/>
    </source>
</evidence>
<reference evidence="2 4" key="2">
    <citation type="submission" date="2016-11" db="EMBL/GenBank/DDBJ databases">
        <authorList>
            <person name="Klemetsen T."/>
        </authorList>
    </citation>
    <scope>NUCLEOTIDE SEQUENCE [LARGE SCALE GENOMIC DNA]</scope>
    <source>
        <strain evidence="2">MT 2528</strain>
    </source>
</reference>
<dbReference type="PATRIC" id="fig|80854.5.peg.2509"/>
<sequence>MANLEWILGVIMLSGFLFAAIARFNLHWYLQHKRILASVDREQAQVELKNITPEVISDNGLHQLFKYFIVGMIIFFVGSATLVDCGALKELVCLFLD</sequence>
<keyword evidence="1" id="KW-0472">Membrane</keyword>
<keyword evidence="1" id="KW-1133">Transmembrane helix</keyword>
<evidence type="ECO:0000313" key="3">
    <source>
        <dbReference type="EMBL" id="SGZ12152.1"/>
    </source>
</evidence>
<dbReference type="EMBL" id="FPLD01000102">
    <property type="protein sequence ID" value="SGZ12152.1"/>
    <property type="molecule type" value="Genomic_DNA"/>
</dbReference>
<dbReference type="EMBL" id="FPLJ01000079">
    <property type="protein sequence ID" value="SGY98337.1"/>
    <property type="molecule type" value="Genomic_DNA"/>
</dbReference>
<accession>A0A090IH30</accession>